<keyword evidence="1" id="KW-0472">Membrane</keyword>
<feature type="transmembrane region" description="Helical" evidence="1">
    <location>
        <begin position="38"/>
        <end position="69"/>
    </location>
</feature>
<dbReference type="RefSeq" id="WP_168721481.1">
    <property type="nucleotide sequence ID" value="NZ_JAAXPN010000001.1"/>
</dbReference>
<dbReference type="Proteomes" id="UP000549765">
    <property type="component" value="Unassembled WGS sequence"/>
</dbReference>
<keyword evidence="1" id="KW-1133">Transmembrane helix</keyword>
<sequence length="93" mass="10543">MSTFILYFLLLLFILMPKQIRQKLIVRFGKLSYLISAISYVVLDIAILVATNLSYAVFACIIMVIAYIVDCLQIKHVLSMTTPSPINQSTNKK</sequence>
<comment type="caution">
    <text evidence="2">The sequence shown here is derived from an EMBL/GenBank/DDBJ whole genome shotgun (WGS) entry which is preliminary data.</text>
</comment>
<organism evidence="2 3">
    <name type="scientific">Periweissella fabalis</name>
    <dbReference type="NCBI Taxonomy" id="1070421"/>
    <lineage>
        <taxon>Bacteria</taxon>
        <taxon>Bacillati</taxon>
        <taxon>Bacillota</taxon>
        <taxon>Bacilli</taxon>
        <taxon>Lactobacillales</taxon>
        <taxon>Lactobacillaceae</taxon>
        <taxon>Periweissella</taxon>
    </lineage>
</organism>
<dbReference type="AlphaFoldDB" id="A0A7X6N2V4"/>
<evidence type="ECO:0000256" key="1">
    <source>
        <dbReference type="SAM" id="Phobius"/>
    </source>
</evidence>
<keyword evidence="1" id="KW-0812">Transmembrane</keyword>
<accession>A0A7X6N2V4</accession>
<reference evidence="2 3" key="1">
    <citation type="submission" date="2020-04" db="EMBL/GenBank/DDBJ databases">
        <title>MicrobeNet Type strains.</title>
        <authorList>
            <person name="Nicholson A.C."/>
        </authorList>
    </citation>
    <scope>NUCLEOTIDE SEQUENCE [LARGE SCALE GENOMIC DNA]</scope>
    <source>
        <strain evidence="2 3">CCUG 61472</strain>
    </source>
</reference>
<dbReference type="EMBL" id="JAAXPN010000001">
    <property type="protein sequence ID" value="NKZ23697.1"/>
    <property type="molecule type" value="Genomic_DNA"/>
</dbReference>
<proteinExistence type="predicted"/>
<evidence type="ECO:0000313" key="2">
    <source>
        <dbReference type="EMBL" id="NKZ23697.1"/>
    </source>
</evidence>
<protein>
    <submittedName>
        <fullName evidence="2">Uncharacterized protein</fullName>
    </submittedName>
</protein>
<keyword evidence="3" id="KW-1185">Reference proteome</keyword>
<evidence type="ECO:0000313" key="3">
    <source>
        <dbReference type="Proteomes" id="UP000549765"/>
    </source>
</evidence>
<gene>
    <name evidence="2" type="ORF">HF964_02590</name>
</gene>
<name>A0A7X6N2V4_9LACO</name>